<feature type="domain" description="Histidine kinase/HSP90-like ATPase" evidence="4">
    <location>
        <begin position="18"/>
        <end position="160"/>
    </location>
</feature>
<evidence type="ECO:0000313" key="6">
    <source>
        <dbReference type="EMBL" id="RKF60006.1"/>
    </source>
</evidence>
<keyword evidence="7" id="KW-1185">Reference proteome</keyword>
<evidence type="ECO:0000259" key="4">
    <source>
        <dbReference type="SMART" id="SM00387"/>
    </source>
</evidence>
<dbReference type="PANTHER" id="PTHR10073:SF41">
    <property type="entry name" value="MISMATCH REPAIR PROTEIN, PUTATIVE (AFU_ORTHOLOGUE AFUA_8G05820)-RELATED"/>
    <property type="match status" value="1"/>
</dbReference>
<feature type="region of interest" description="Disordered" evidence="3">
    <location>
        <begin position="504"/>
        <end position="533"/>
    </location>
</feature>
<dbReference type="GO" id="GO:0006298">
    <property type="term" value="P:mismatch repair"/>
    <property type="evidence" value="ECO:0007669"/>
    <property type="project" value="InterPro"/>
</dbReference>
<dbReference type="SMART" id="SM01340">
    <property type="entry name" value="DNA_mis_repair"/>
    <property type="match status" value="1"/>
</dbReference>
<dbReference type="PROSITE" id="PS00058">
    <property type="entry name" value="DNA_MISMATCH_REPAIR_1"/>
    <property type="match status" value="1"/>
</dbReference>
<evidence type="ECO:0000256" key="3">
    <source>
        <dbReference type="SAM" id="MobiDB-lite"/>
    </source>
</evidence>
<proteinExistence type="inferred from homology"/>
<dbReference type="Proteomes" id="UP000286134">
    <property type="component" value="Unassembled WGS sequence"/>
</dbReference>
<dbReference type="NCBIfam" id="TIGR00585">
    <property type="entry name" value="mutl"/>
    <property type="match status" value="1"/>
</dbReference>
<dbReference type="GO" id="GO:0061982">
    <property type="term" value="P:meiosis I cell cycle process"/>
    <property type="evidence" value="ECO:0007669"/>
    <property type="project" value="UniProtKB-ARBA"/>
</dbReference>
<dbReference type="InterPro" id="IPR036890">
    <property type="entry name" value="HATPase_C_sf"/>
</dbReference>
<dbReference type="SUPFAM" id="SSF54211">
    <property type="entry name" value="Ribosomal protein S5 domain 2-like"/>
    <property type="match status" value="1"/>
</dbReference>
<evidence type="ECO:0000256" key="1">
    <source>
        <dbReference type="ARBA" id="ARBA00006082"/>
    </source>
</evidence>
<dbReference type="Gene3D" id="3.30.230.10">
    <property type="match status" value="1"/>
</dbReference>
<dbReference type="Pfam" id="PF01119">
    <property type="entry name" value="DNA_mis_repair"/>
    <property type="match status" value="1"/>
</dbReference>
<evidence type="ECO:0000259" key="5">
    <source>
        <dbReference type="SMART" id="SM01340"/>
    </source>
</evidence>
<dbReference type="SUPFAM" id="SSF55874">
    <property type="entry name" value="ATPase domain of HSP90 chaperone/DNA topoisomerase II/histidine kinase"/>
    <property type="match status" value="1"/>
</dbReference>
<feature type="compositionally biased region" description="Low complexity" evidence="3">
    <location>
        <begin position="518"/>
        <end position="533"/>
    </location>
</feature>
<sequence length="890" mass="100037">MAIAPLPEATICLLGSTQALTTPTSLVKELIDNALDAKATSLEIIISPNTIDKIEVRDNGNGIPREDFNALGRRGYTSKLRTFDELKFIGGISLGFRGEALFSAAQLGKVSVTSKSEGETVATTAWLQPQGGVDSLISTSHPIGTTICVTEFFWSIPVRKQTCLKEASKTMGKIKELLRAYSLARPHIRFNLKVNKSGKSSWLYSPCRNNGIKETVSQVIGRDLASQCMEKSVIFSEIMCSRTKNDIELGTATSSDTSTDNNKFVLDMFLPKPTADTSKISHGQYISVDGRPMSNNKGTVKRIITIYKHYVKSCFFEFINRISNPFLQMNIKCPMESYDPNIEPAKDDVIFINEQILLESIENTFKEIYGECNSVEKTVNCSKKIIPDNFEILLSREMPPITSTILPLPVGESISRTYCVNNPNDHDKRSQEDVLPSRLEDVQSISPTKRIDMSIDYNENVETPIKSNTPSKNLAFTPESSKFCVSGKTLNPWVISKRDKSLKHSEISNKSSLPNVKSFSQNLLPSPQLSSDPTMIETEGDEVEERLIGSNRTTDSGRSNSISAQAIEDSSVQLISPRCSLSGRDIKTVNHDTEPGLFVSPNTSSSPSRRRCEFVSARQIRDLQQFPDIETCRPKRQKIVNKPSISPLKKNKKVQEDFHQTLLTSISPIARSETRENDEQSKEINSNLTWSMDYEHRKEEATKKFRDELRMSQKSRGSPHSNRYNAATLALDTNSCLDHLKDKKSISYPKVDTSLSDDDPRGYYIRRQKSFLSLVGKVGGPKISRAKSLRLPLERIPVEQQLHQHLMKLCTNIVQAKRMSEFLMPFDQYLQRGNQEIPLNCELASSDSNVKESLIQIVRNLIEKKLKRDQKFSDISINEIDFNFNQYATS</sequence>
<reference evidence="6 7" key="1">
    <citation type="journal article" date="2018" name="BMC Genomics">
        <title>Comparative genome analyses reveal sequence features reflecting distinct modes of host-adaptation between dicot and monocot powdery mildew.</title>
        <authorList>
            <person name="Wu Y."/>
            <person name="Ma X."/>
            <person name="Pan Z."/>
            <person name="Kale S.D."/>
            <person name="Song Y."/>
            <person name="King H."/>
            <person name="Zhang Q."/>
            <person name="Presley C."/>
            <person name="Deng X."/>
            <person name="Wei C.I."/>
            <person name="Xiao S."/>
        </authorList>
    </citation>
    <scope>NUCLEOTIDE SEQUENCE [LARGE SCALE GENOMIC DNA]</scope>
    <source>
        <strain evidence="6">UMSG2</strain>
    </source>
</reference>
<evidence type="ECO:0000313" key="7">
    <source>
        <dbReference type="Proteomes" id="UP000286134"/>
    </source>
</evidence>
<dbReference type="InterPro" id="IPR003594">
    <property type="entry name" value="HATPase_dom"/>
</dbReference>
<gene>
    <name evidence="6" type="ORF">OnM2_055022</name>
</gene>
<evidence type="ECO:0000256" key="2">
    <source>
        <dbReference type="ARBA" id="ARBA00022763"/>
    </source>
</evidence>
<dbReference type="EMBL" id="MCFK01005527">
    <property type="protein sequence ID" value="RKF60006.1"/>
    <property type="molecule type" value="Genomic_DNA"/>
</dbReference>
<dbReference type="GO" id="GO:0016887">
    <property type="term" value="F:ATP hydrolysis activity"/>
    <property type="evidence" value="ECO:0007669"/>
    <property type="project" value="InterPro"/>
</dbReference>
<feature type="region of interest" description="Disordered" evidence="3">
    <location>
        <begin position="592"/>
        <end position="611"/>
    </location>
</feature>
<dbReference type="InterPro" id="IPR002099">
    <property type="entry name" value="MutL/Mlh/PMS"/>
</dbReference>
<dbReference type="STRING" id="212602.A0A420HRF4"/>
<dbReference type="GO" id="GO:0005524">
    <property type="term" value="F:ATP binding"/>
    <property type="evidence" value="ECO:0007669"/>
    <property type="project" value="InterPro"/>
</dbReference>
<organism evidence="6 7">
    <name type="scientific">Erysiphe neolycopersici</name>
    <dbReference type="NCBI Taxonomy" id="212602"/>
    <lineage>
        <taxon>Eukaryota</taxon>
        <taxon>Fungi</taxon>
        <taxon>Dikarya</taxon>
        <taxon>Ascomycota</taxon>
        <taxon>Pezizomycotina</taxon>
        <taxon>Leotiomycetes</taxon>
        <taxon>Erysiphales</taxon>
        <taxon>Erysiphaceae</taxon>
        <taxon>Erysiphe</taxon>
    </lineage>
</organism>
<name>A0A420HRF4_9PEZI</name>
<dbReference type="PANTHER" id="PTHR10073">
    <property type="entry name" value="DNA MISMATCH REPAIR PROTEIN MLH, PMS, MUTL"/>
    <property type="match status" value="1"/>
</dbReference>
<keyword evidence="2" id="KW-0227">DNA damage</keyword>
<accession>A0A420HRF4</accession>
<dbReference type="OrthoDB" id="629407at2759"/>
<dbReference type="InterPro" id="IPR013507">
    <property type="entry name" value="DNA_mismatch_S5_2-like"/>
</dbReference>
<dbReference type="GO" id="GO:0032389">
    <property type="term" value="C:MutLalpha complex"/>
    <property type="evidence" value="ECO:0007669"/>
    <property type="project" value="TreeGrafter"/>
</dbReference>
<feature type="compositionally biased region" description="Polar residues" evidence="3">
    <location>
        <begin position="508"/>
        <end position="517"/>
    </location>
</feature>
<dbReference type="InterPro" id="IPR014762">
    <property type="entry name" value="DNA_mismatch_repair_CS"/>
</dbReference>
<dbReference type="SMART" id="SM00387">
    <property type="entry name" value="HATPase_c"/>
    <property type="match status" value="1"/>
</dbReference>
<dbReference type="AlphaFoldDB" id="A0A420HRF4"/>
<feature type="domain" description="DNA mismatch repair protein S5" evidence="5">
    <location>
        <begin position="216"/>
        <end position="370"/>
    </location>
</feature>
<dbReference type="InterPro" id="IPR038973">
    <property type="entry name" value="MutL/Mlh/Pms-like"/>
</dbReference>
<dbReference type="GO" id="GO:0140664">
    <property type="term" value="F:ATP-dependent DNA damage sensor activity"/>
    <property type="evidence" value="ECO:0007669"/>
    <property type="project" value="InterPro"/>
</dbReference>
<comment type="caution">
    <text evidence="6">The sequence shown here is derived from an EMBL/GenBank/DDBJ whole genome shotgun (WGS) entry which is preliminary data.</text>
</comment>
<comment type="similarity">
    <text evidence="1">Belongs to the DNA mismatch repair MutL/HexB family.</text>
</comment>
<dbReference type="InterPro" id="IPR020568">
    <property type="entry name" value="Ribosomal_Su5_D2-typ_SF"/>
</dbReference>
<protein>
    <submittedName>
        <fullName evidence="6">DNA mismatch repair protein MutL</fullName>
    </submittedName>
</protein>
<dbReference type="Pfam" id="PF13589">
    <property type="entry name" value="HATPase_c_3"/>
    <property type="match status" value="1"/>
</dbReference>
<dbReference type="GO" id="GO:0030983">
    <property type="term" value="F:mismatched DNA binding"/>
    <property type="evidence" value="ECO:0007669"/>
    <property type="project" value="InterPro"/>
</dbReference>
<dbReference type="Gene3D" id="3.30.565.10">
    <property type="entry name" value="Histidine kinase-like ATPase, C-terminal domain"/>
    <property type="match status" value="1"/>
</dbReference>
<dbReference type="FunFam" id="3.30.565.10:FF:000017">
    <property type="entry name" value="PMS1 homolog 1, mismatch repair system component"/>
    <property type="match status" value="1"/>
</dbReference>
<dbReference type="InterPro" id="IPR014721">
    <property type="entry name" value="Ribsml_uS5_D2-typ_fold_subgr"/>
</dbReference>